<name>A0ABW6PTH6_9NOCA</name>
<evidence type="ECO:0000313" key="7">
    <source>
        <dbReference type="EMBL" id="MFF0545731.1"/>
    </source>
</evidence>
<dbReference type="InterPro" id="IPR050109">
    <property type="entry name" value="HTH-type_TetR-like_transc_reg"/>
</dbReference>
<organism evidence="7 8">
    <name type="scientific">Nocardia thailandica</name>
    <dbReference type="NCBI Taxonomy" id="257275"/>
    <lineage>
        <taxon>Bacteria</taxon>
        <taxon>Bacillati</taxon>
        <taxon>Actinomycetota</taxon>
        <taxon>Actinomycetes</taxon>
        <taxon>Mycobacteriales</taxon>
        <taxon>Nocardiaceae</taxon>
        <taxon>Nocardia</taxon>
    </lineage>
</organism>
<protein>
    <submittedName>
        <fullName evidence="7">TetR/AcrR family transcriptional regulator</fullName>
    </submittedName>
</protein>
<evidence type="ECO:0000256" key="5">
    <source>
        <dbReference type="SAM" id="MobiDB-lite"/>
    </source>
</evidence>
<proteinExistence type="predicted"/>
<dbReference type="PANTHER" id="PTHR30055:SF234">
    <property type="entry name" value="HTH-TYPE TRANSCRIPTIONAL REGULATOR BETI"/>
    <property type="match status" value="1"/>
</dbReference>
<feature type="compositionally biased region" description="Basic residues" evidence="5">
    <location>
        <begin position="225"/>
        <end position="234"/>
    </location>
</feature>
<reference evidence="7 8" key="1">
    <citation type="submission" date="2024-10" db="EMBL/GenBank/DDBJ databases">
        <title>The Natural Products Discovery Center: Release of the First 8490 Sequenced Strains for Exploring Actinobacteria Biosynthetic Diversity.</title>
        <authorList>
            <person name="Kalkreuter E."/>
            <person name="Kautsar S.A."/>
            <person name="Yang D."/>
            <person name="Bader C.D."/>
            <person name="Teijaro C.N."/>
            <person name="Fluegel L."/>
            <person name="Davis C.M."/>
            <person name="Simpson J.R."/>
            <person name="Lauterbach L."/>
            <person name="Steele A.D."/>
            <person name="Gui C."/>
            <person name="Meng S."/>
            <person name="Li G."/>
            <person name="Viehrig K."/>
            <person name="Ye F."/>
            <person name="Su P."/>
            <person name="Kiefer A.F."/>
            <person name="Nichols A."/>
            <person name="Cepeda A.J."/>
            <person name="Yan W."/>
            <person name="Fan B."/>
            <person name="Jiang Y."/>
            <person name="Adhikari A."/>
            <person name="Zheng C.-J."/>
            <person name="Schuster L."/>
            <person name="Cowan T.M."/>
            <person name="Smanski M.J."/>
            <person name="Chevrette M.G."/>
            <person name="De Carvalho L.P.S."/>
            <person name="Shen B."/>
        </authorList>
    </citation>
    <scope>NUCLEOTIDE SEQUENCE [LARGE SCALE GENOMIC DNA]</scope>
    <source>
        <strain evidence="7 8">NPDC004045</strain>
    </source>
</reference>
<feature type="domain" description="HTH tetR-type" evidence="6">
    <location>
        <begin position="17"/>
        <end position="77"/>
    </location>
</feature>
<accession>A0ABW6PTH6</accession>
<keyword evidence="8" id="KW-1185">Reference proteome</keyword>
<dbReference type="SUPFAM" id="SSF46689">
    <property type="entry name" value="Homeodomain-like"/>
    <property type="match status" value="1"/>
</dbReference>
<keyword evidence="2 4" id="KW-0238">DNA-binding</keyword>
<dbReference type="Gene3D" id="1.10.357.10">
    <property type="entry name" value="Tetracycline Repressor, domain 2"/>
    <property type="match status" value="1"/>
</dbReference>
<feature type="region of interest" description="Disordered" evidence="5">
    <location>
        <begin position="215"/>
        <end position="234"/>
    </location>
</feature>
<evidence type="ECO:0000259" key="6">
    <source>
        <dbReference type="PROSITE" id="PS50977"/>
    </source>
</evidence>
<evidence type="ECO:0000256" key="4">
    <source>
        <dbReference type="PROSITE-ProRule" id="PRU00335"/>
    </source>
</evidence>
<evidence type="ECO:0000256" key="2">
    <source>
        <dbReference type="ARBA" id="ARBA00023125"/>
    </source>
</evidence>
<dbReference type="InterPro" id="IPR009057">
    <property type="entry name" value="Homeodomain-like_sf"/>
</dbReference>
<keyword evidence="1" id="KW-0805">Transcription regulation</keyword>
<dbReference type="Pfam" id="PF00440">
    <property type="entry name" value="TetR_N"/>
    <property type="match status" value="1"/>
</dbReference>
<evidence type="ECO:0000313" key="8">
    <source>
        <dbReference type="Proteomes" id="UP001601444"/>
    </source>
</evidence>
<gene>
    <name evidence="7" type="ORF">ACFYTF_23110</name>
</gene>
<dbReference type="RefSeq" id="WP_387702155.1">
    <property type="nucleotide sequence ID" value="NZ_JBIAMX010000016.1"/>
</dbReference>
<dbReference type="PROSITE" id="PS50977">
    <property type="entry name" value="HTH_TETR_2"/>
    <property type="match status" value="1"/>
</dbReference>
<evidence type="ECO:0000256" key="3">
    <source>
        <dbReference type="ARBA" id="ARBA00023163"/>
    </source>
</evidence>
<dbReference type="PANTHER" id="PTHR30055">
    <property type="entry name" value="HTH-TYPE TRANSCRIPTIONAL REGULATOR RUTR"/>
    <property type="match status" value="1"/>
</dbReference>
<feature type="compositionally biased region" description="Low complexity" evidence="5">
    <location>
        <begin position="215"/>
        <end position="224"/>
    </location>
</feature>
<comment type="caution">
    <text evidence="7">The sequence shown here is derived from an EMBL/GenBank/DDBJ whole genome shotgun (WGS) entry which is preliminary data.</text>
</comment>
<sequence length="234" mass="24973">MATTRTYDNSARRDAARETRRRVLSSAHDLLLSSGYPAMTVTALAKAAGVSPQTIYNAVGGKADVLKATYDAVLAGDDEQVPMSERPEFLAMSAAPDAAAHARAYAAWTRAIYERVGPLVWAVLAHAGADPALTTFAETIERERRTGNTHMVTTLRARHGLPAGLTPERAIDAVWVLTAPETADRLLRRGGWSPAAYEAWLGDHLVLALCGPGAAGQPAAQAVPRPRRRSAGNR</sequence>
<evidence type="ECO:0000256" key="1">
    <source>
        <dbReference type="ARBA" id="ARBA00023015"/>
    </source>
</evidence>
<dbReference type="Proteomes" id="UP001601444">
    <property type="component" value="Unassembled WGS sequence"/>
</dbReference>
<keyword evidence="3" id="KW-0804">Transcription</keyword>
<dbReference type="EMBL" id="JBIAMX010000016">
    <property type="protein sequence ID" value="MFF0545731.1"/>
    <property type="molecule type" value="Genomic_DNA"/>
</dbReference>
<dbReference type="InterPro" id="IPR001647">
    <property type="entry name" value="HTH_TetR"/>
</dbReference>
<feature type="DNA-binding region" description="H-T-H motif" evidence="4">
    <location>
        <begin position="40"/>
        <end position="59"/>
    </location>
</feature>